<dbReference type="AlphaFoldDB" id="A0A5S9QF11"/>
<sequence>MTGLAEHLNDFIVIGEVDSGKSALINALLGLNEEVRKTQAVEYFANNIIDTPGEYVSYRGFYGALLNSLVRVNTIVLLHPAMGGELKIPSDLLRVYPNKHIVGVISRVDDDHANIEYAREVLKKNGIKPPYFETSVYDIDSINQLKNYLIEITNTVSAS</sequence>
<dbReference type="Proteomes" id="UP000434580">
    <property type="component" value="Unassembled WGS sequence"/>
</dbReference>
<name>A0A5S9QF11_9GAMM</name>
<dbReference type="EMBL" id="CACSII010000019">
    <property type="protein sequence ID" value="CAA0117147.1"/>
    <property type="molecule type" value="Genomic_DNA"/>
</dbReference>
<evidence type="ECO:0000313" key="3">
    <source>
        <dbReference type="Proteomes" id="UP000434580"/>
    </source>
</evidence>
<dbReference type="InterPro" id="IPR012381">
    <property type="entry name" value="EutP_PduV"/>
</dbReference>
<reference evidence="2 3" key="1">
    <citation type="submission" date="2019-11" db="EMBL/GenBank/DDBJ databases">
        <authorList>
            <person name="Holert J."/>
        </authorList>
    </citation>
    <scope>NUCLEOTIDE SEQUENCE [LARGE SCALE GENOMIC DNA]</scope>
    <source>
        <strain evidence="2">BC5_2</strain>
    </source>
</reference>
<protein>
    <submittedName>
        <fullName evidence="2">Propanediol utilization protein PduV</fullName>
    </submittedName>
</protein>
<gene>
    <name evidence="2" type="primary">pduV</name>
    <name evidence="2" type="ORF">DPBNPPHM_02203</name>
</gene>
<dbReference type="Gene3D" id="3.40.50.300">
    <property type="entry name" value="P-loop containing nucleotide triphosphate hydrolases"/>
    <property type="match status" value="1"/>
</dbReference>
<evidence type="ECO:0000256" key="1">
    <source>
        <dbReference type="PIRNR" id="PIRNR036409"/>
    </source>
</evidence>
<dbReference type="GO" id="GO:0005524">
    <property type="term" value="F:ATP binding"/>
    <property type="evidence" value="ECO:0007669"/>
    <property type="project" value="UniProtKB-UniRule"/>
</dbReference>
<dbReference type="Pfam" id="PF10662">
    <property type="entry name" value="PduV-EutP"/>
    <property type="match status" value="1"/>
</dbReference>
<dbReference type="PIRSF" id="PIRSF036409">
    <property type="entry name" value="EutP_PduV"/>
    <property type="match status" value="1"/>
</dbReference>
<keyword evidence="1" id="KW-0547">Nucleotide-binding</keyword>
<dbReference type="SUPFAM" id="SSF52540">
    <property type="entry name" value="P-loop containing nucleoside triphosphate hydrolases"/>
    <property type="match status" value="1"/>
</dbReference>
<organism evidence="2 3">
    <name type="scientific">BD1-7 clade bacterium</name>
    <dbReference type="NCBI Taxonomy" id="2029982"/>
    <lineage>
        <taxon>Bacteria</taxon>
        <taxon>Pseudomonadati</taxon>
        <taxon>Pseudomonadota</taxon>
        <taxon>Gammaproteobacteria</taxon>
        <taxon>Cellvibrionales</taxon>
        <taxon>Spongiibacteraceae</taxon>
        <taxon>BD1-7 clade</taxon>
    </lineage>
</organism>
<dbReference type="PANTHER" id="PTHR40453:SF2">
    <property type="entry name" value="ACETATE KINASE EUTP-RELATED"/>
    <property type="match status" value="1"/>
</dbReference>
<accession>A0A5S9QF11</accession>
<dbReference type="GO" id="GO:0006576">
    <property type="term" value="P:biogenic amine metabolic process"/>
    <property type="evidence" value="ECO:0007669"/>
    <property type="project" value="InterPro"/>
</dbReference>
<proteinExistence type="inferred from homology"/>
<dbReference type="CDD" id="cd00882">
    <property type="entry name" value="Ras_like_GTPase"/>
    <property type="match status" value="1"/>
</dbReference>
<evidence type="ECO:0000313" key="2">
    <source>
        <dbReference type="EMBL" id="CAA0117147.1"/>
    </source>
</evidence>
<dbReference type="PANTHER" id="PTHR40453">
    <property type="entry name" value="PROTEIN YOEF"/>
    <property type="match status" value="1"/>
</dbReference>
<comment type="similarity">
    <text evidence="1">Belongs to the EutP/PduV family.</text>
</comment>
<dbReference type="OrthoDB" id="6179at2"/>
<dbReference type="InterPro" id="IPR027417">
    <property type="entry name" value="P-loop_NTPase"/>
</dbReference>